<name>A0A0D8B7I5_9ACTN</name>
<accession>A0A0D8B7I5</accession>
<proteinExistence type="predicted"/>
<dbReference type="SUPFAM" id="SSF109854">
    <property type="entry name" value="DinB/YfiT-like putative metalloenzymes"/>
    <property type="match status" value="1"/>
</dbReference>
<evidence type="ECO:0000313" key="3">
    <source>
        <dbReference type="EMBL" id="KJE20075.1"/>
    </source>
</evidence>
<dbReference type="InterPro" id="IPR017517">
    <property type="entry name" value="Maleyloyr_isom"/>
</dbReference>
<feature type="domain" description="MDMPI C-terminal" evidence="1">
    <location>
        <begin position="170"/>
        <end position="245"/>
    </location>
</feature>
<feature type="domain" description="Mycothiol-dependent maleylpyruvate isomerase metal-binding" evidence="2">
    <location>
        <begin position="11"/>
        <end position="145"/>
    </location>
</feature>
<protein>
    <recommendedName>
        <fullName evidence="5">Mycothiol-dependent maleylpyruvate isomerase metal-binding domain-containing protein</fullName>
    </recommendedName>
</protein>
<evidence type="ECO:0008006" key="5">
    <source>
        <dbReference type="Google" id="ProtNLM"/>
    </source>
</evidence>
<dbReference type="InterPro" id="IPR010872">
    <property type="entry name" value="MDMPI_C-term_domain"/>
</dbReference>
<dbReference type="Pfam" id="PF11716">
    <property type="entry name" value="MDMPI_N"/>
    <property type="match status" value="1"/>
</dbReference>
<dbReference type="Pfam" id="PF07398">
    <property type="entry name" value="MDMPI_C"/>
    <property type="match status" value="1"/>
</dbReference>
<dbReference type="AlphaFoldDB" id="A0A0D8B7I5"/>
<organism evidence="3 4">
    <name type="scientific">Frankia torreyi</name>
    <dbReference type="NCBI Taxonomy" id="1856"/>
    <lineage>
        <taxon>Bacteria</taxon>
        <taxon>Bacillati</taxon>
        <taxon>Actinomycetota</taxon>
        <taxon>Actinomycetes</taxon>
        <taxon>Frankiales</taxon>
        <taxon>Frankiaceae</taxon>
        <taxon>Frankia</taxon>
    </lineage>
</organism>
<dbReference type="OrthoDB" id="3213691at2"/>
<gene>
    <name evidence="3" type="ORF">FF36_05624</name>
</gene>
<reference evidence="4" key="1">
    <citation type="submission" date="2015-02" db="EMBL/GenBank/DDBJ databases">
        <title>Draft Genome of Frankia sp. CpI1-S.</title>
        <authorList>
            <person name="Oshone R.T."/>
            <person name="Ngom M."/>
            <person name="Ghodhbane-Gtari F."/>
            <person name="Gtari M."/>
            <person name="Morris K."/>
            <person name="Thomas K."/>
            <person name="Sen A."/>
            <person name="Tisa L.S."/>
        </authorList>
    </citation>
    <scope>NUCLEOTIDE SEQUENCE [LARGE SCALE GENOMIC DNA]</scope>
    <source>
        <strain evidence="4">CpI1-S</strain>
    </source>
</reference>
<dbReference type="PATRIC" id="fig|1502723.3.peg.6235"/>
<comment type="caution">
    <text evidence="3">The sequence shown here is derived from an EMBL/GenBank/DDBJ whole genome shotgun (WGS) entry which is preliminary data.</text>
</comment>
<evidence type="ECO:0000259" key="2">
    <source>
        <dbReference type="Pfam" id="PF11716"/>
    </source>
</evidence>
<evidence type="ECO:0000259" key="1">
    <source>
        <dbReference type="Pfam" id="PF07398"/>
    </source>
</evidence>
<dbReference type="InterPro" id="IPR034660">
    <property type="entry name" value="DinB/YfiT-like"/>
</dbReference>
<dbReference type="RefSeq" id="WP_044888078.1">
    <property type="nucleotide sequence ID" value="NZ_JYFN01000072.1"/>
</dbReference>
<dbReference type="InterPro" id="IPR024344">
    <property type="entry name" value="MDMPI_metal-binding"/>
</dbReference>
<dbReference type="NCBIfam" id="TIGR03083">
    <property type="entry name" value="maleylpyruvate isomerase family mycothiol-dependent enzyme"/>
    <property type="match status" value="1"/>
</dbReference>
<dbReference type="EMBL" id="JYFN01000072">
    <property type="protein sequence ID" value="KJE20075.1"/>
    <property type="molecule type" value="Genomic_DNA"/>
</dbReference>
<dbReference type="Gene3D" id="1.20.120.450">
    <property type="entry name" value="dinb family like domain"/>
    <property type="match status" value="1"/>
</dbReference>
<reference evidence="3 4" key="2">
    <citation type="journal article" date="2016" name="Genome Announc.">
        <title>Permanent Draft Genome Sequences for Two Variants of Frankia sp. Strain CpI1, the First Frankia Strain Isolated from Root Nodules of Comptonia peregrina.</title>
        <authorList>
            <person name="Oshone R."/>
            <person name="Hurst S.G.IV."/>
            <person name="Abebe-Akele F."/>
            <person name="Simpson S."/>
            <person name="Morris K."/>
            <person name="Thomas W.K."/>
            <person name="Tisa L.S."/>
        </authorList>
    </citation>
    <scope>NUCLEOTIDE SEQUENCE [LARGE SCALE GENOMIC DNA]</scope>
    <source>
        <strain evidence="4">CpI1-S</strain>
    </source>
</reference>
<evidence type="ECO:0000313" key="4">
    <source>
        <dbReference type="Proteomes" id="UP000032545"/>
    </source>
</evidence>
<dbReference type="Proteomes" id="UP000032545">
    <property type="component" value="Unassembled WGS sequence"/>
</dbReference>
<keyword evidence="4" id="KW-1185">Reference proteome</keyword>
<dbReference type="GO" id="GO:0046872">
    <property type="term" value="F:metal ion binding"/>
    <property type="evidence" value="ECO:0007669"/>
    <property type="project" value="InterPro"/>
</dbReference>
<sequence length="255" mass="26850">MTDARTVIASLRRSHERLRALAEPLDAQAVRGPSYDDEWTIAQVLSHLGSGAEIGRLVLDAAVAGQDAPGQDAFVAVWDTWNARTPDAQAADALPADLALVEAYEALDDAQLAGLRIALGPMSLDAAGVVRLRLSEHAVHTWDVAVMLDPAATVEAGAVDLLIDGLGMIAGFAGKPTSPARIHVTTTDPDREIALDLGDAVALGPWDGTPRPARLRLPAEAFVRLVYGRLDAAHTPPVEADGVDLNLLRAAFPGF</sequence>